<feature type="compositionally biased region" description="Basic residues" evidence="2">
    <location>
        <begin position="824"/>
        <end position="833"/>
    </location>
</feature>
<feature type="region of interest" description="Disordered" evidence="2">
    <location>
        <begin position="806"/>
        <end position="833"/>
    </location>
</feature>
<name>A0A0C3GFE6_PILCF</name>
<keyword evidence="4" id="KW-1185">Reference proteome</keyword>
<evidence type="ECO:0000313" key="4">
    <source>
        <dbReference type="Proteomes" id="UP000054166"/>
    </source>
</evidence>
<sequence length="833" mass="95633">MDRLCDEIIQLIFYELHDPTSFTLVSKRFRELSQDPYVRAHYFLTRNGKLHAMYWALGRGRVLTDRVIDILLCSGATLSRYLIQVAIHHYFRTTSHSFIKTTWVRTVPFPVFTYFLKVSSDLYGEIPLAKGEDDGSIFSSFLKESRLPDELKSVSWENVRDVLQDYKFIPFHIKDNLMAQFPLALSIEPRLLPLAVANGFHMDSKYRDFVFRKMFEKPGALVSTEGRVDTIVANVRELRRLDSSMFLSRTVAGEVCMEAKMNELAYAALKKLDQSGDLLFELSTLVEDLIKLFLTTRSITSPSTIAVLRTLYADFPSQDPTVRLVLLLTVFLTSSSSHHERVSSASLKTQLEALGLTPLTKKDIFNVMLNPFIEKFSGIVEYAKVYVGLRSKEVKELLEEVAIKCLEVSCKGKMLKRLVESYPMLRNTIATLVVEKYQLDLDDLPRHEDDDACRVYEARLCRDYCFAKSRGVEMSVDAQDDGGGDDVVMGNENGEGYDEDEEQEQDEQDELSDGEEEIDADGPELGQIGQDSLSTMIHREEMLNRFSRRRSFYGYNYTEITGKMTYPADALQVGKWIKEQFGLRSNITAVFMTHAVINDTLGVYLTYNDVGLTSHVPITLHHFKILARLGRPINWTMLHEIEAGAEFFFSEDDYLNKQPKLKIKTEVKTEVAQSPVPSTSNKAKLDKEIRRPRRTTAATIKSYTVPDSDDDDIAEEAETAWAMHVDAKKRKVESKLQRWIKELSVLLKEEQRKYKEKKKKMEKAAPPDTKVRVAKSEFFKTLASNLRHLRKVDLDQRRALYGPDVADVDFSSEDDDEYQIRNTRSNKRRRIEN</sequence>
<feature type="region of interest" description="Disordered" evidence="2">
    <location>
        <begin position="476"/>
        <end position="529"/>
    </location>
</feature>
<dbReference type="HOGENOM" id="CLU_021749_0_0_1"/>
<dbReference type="OrthoDB" id="270318at2759"/>
<organism evidence="3 4">
    <name type="scientific">Piloderma croceum (strain F 1598)</name>
    <dbReference type="NCBI Taxonomy" id="765440"/>
    <lineage>
        <taxon>Eukaryota</taxon>
        <taxon>Fungi</taxon>
        <taxon>Dikarya</taxon>
        <taxon>Basidiomycota</taxon>
        <taxon>Agaricomycotina</taxon>
        <taxon>Agaricomycetes</taxon>
        <taxon>Agaricomycetidae</taxon>
        <taxon>Atheliales</taxon>
        <taxon>Atheliaceae</taxon>
        <taxon>Piloderma</taxon>
    </lineage>
</organism>
<dbReference type="Proteomes" id="UP000054166">
    <property type="component" value="Unassembled WGS sequence"/>
</dbReference>
<evidence type="ECO:0008006" key="5">
    <source>
        <dbReference type="Google" id="ProtNLM"/>
    </source>
</evidence>
<feature type="coiled-coil region" evidence="1">
    <location>
        <begin position="729"/>
        <end position="764"/>
    </location>
</feature>
<feature type="compositionally biased region" description="Acidic residues" evidence="2">
    <location>
        <begin position="806"/>
        <end position="817"/>
    </location>
</feature>
<evidence type="ECO:0000256" key="2">
    <source>
        <dbReference type="SAM" id="MobiDB-lite"/>
    </source>
</evidence>
<dbReference type="STRING" id="765440.A0A0C3GFE6"/>
<accession>A0A0C3GFE6</accession>
<feature type="compositionally biased region" description="Acidic residues" evidence="2">
    <location>
        <begin position="495"/>
        <end position="522"/>
    </location>
</feature>
<reference evidence="3 4" key="1">
    <citation type="submission" date="2014-04" db="EMBL/GenBank/DDBJ databases">
        <authorList>
            <consortium name="DOE Joint Genome Institute"/>
            <person name="Kuo A."/>
            <person name="Tarkka M."/>
            <person name="Buscot F."/>
            <person name="Kohler A."/>
            <person name="Nagy L.G."/>
            <person name="Floudas D."/>
            <person name="Copeland A."/>
            <person name="Barry K.W."/>
            <person name="Cichocki N."/>
            <person name="Veneault-Fourrey C."/>
            <person name="LaButti K."/>
            <person name="Lindquist E.A."/>
            <person name="Lipzen A."/>
            <person name="Lundell T."/>
            <person name="Morin E."/>
            <person name="Murat C."/>
            <person name="Sun H."/>
            <person name="Tunlid A."/>
            <person name="Henrissat B."/>
            <person name="Grigoriev I.V."/>
            <person name="Hibbett D.S."/>
            <person name="Martin F."/>
            <person name="Nordberg H.P."/>
            <person name="Cantor M.N."/>
            <person name="Hua S.X."/>
        </authorList>
    </citation>
    <scope>NUCLEOTIDE SEQUENCE [LARGE SCALE GENOMIC DNA]</scope>
    <source>
        <strain evidence="3 4">F 1598</strain>
    </source>
</reference>
<protein>
    <recommendedName>
        <fullName evidence="5">F-box domain-containing protein</fullName>
    </recommendedName>
</protein>
<dbReference type="EMBL" id="KN832975">
    <property type="protein sequence ID" value="KIM89376.1"/>
    <property type="molecule type" value="Genomic_DNA"/>
</dbReference>
<evidence type="ECO:0000256" key="1">
    <source>
        <dbReference type="SAM" id="Coils"/>
    </source>
</evidence>
<evidence type="ECO:0000313" key="3">
    <source>
        <dbReference type="EMBL" id="KIM89376.1"/>
    </source>
</evidence>
<reference evidence="4" key="2">
    <citation type="submission" date="2015-01" db="EMBL/GenBank/DDBJ databases">
        <title>Evolutionary Origins and Diversification of the Mycorrhizal Mutualists.</title>
        <authorList>
            <consortium name="DOE Joint Genome Institute"/>
            <consortium name="Mycorrhizal Genomics Consortium"/>
            <person name="Kohler A."/>
            <person name="Kuo A."/>
            <person name="Nagy L.G."/>
            <person name="Floudas D."/>
            <person name="Copeland A."/>
            <person name="Barry K.W."/>
            <person name="Cichocki N."/>
            <person name="Veneault-Fourrey C."/>
            <person name="LaButti K."/>
            <person name="Lindquist E.A."/>
            <person name="Lipzen A."/>
            <person name="Lundell T."/>
            <person name="Morin E."/>
            <person name="Murat C."/>
            <person name="Riley R."/>
            <person name="Ohm R."/>
            <person name="Sun H."/>
            <person name="Tunlid A."/>
            <person name="Henrissat B."/>
            <person name="Grigoriev I.V."/>
            <person name="Hibbett D.S."/>
            <person name="Martin F."/>
        </authorList>
    </citation>
    <scope>NUCLEOTIDE SEQUENCE [LARGE SCALE GENOMIC DNA]</scope>
    <source>
        <strain evidence="4">F 1598</strain>
    </source>
</reference>
<proteinExistence type="predicted"/>
<dbReference type="InParanoid" id="A0A0C3GFE6"/>
<dbReference type="AlphaFoldDB" id="A0A0C3GFE6"/>
<keyword evidence="1" id="KW-0175">Coiled coil</keyword>
<gene>
    <name evidence="3" type="ORF">PILCRDRAFT_813299</name>
</gene>